<feature type="non-terminal residue" evidence="2">
    <location>
        <position position="76"/>
    </location>
</feature>
<dbReference type="InterPro" id="IPR024969">
    <property type="entry name" value="EIF3F/CSN6-like_C"/>
</dbReference>
<evidence type="ECO:0000313" key="2">
    <source>
        <dbReference type="EMBL" id="MCI43429.1"/>
    </source>
</evidence>
<reference evidence="2 3" key="1">
    <citation type="journal article" date="2018" name="Front. Plant Sci.">
        <title>Red Clover (Trifolium pratense) and Zigzag Clover (T. medium) - A Picture of Genomic Similarities and Differences.</title>
        <authorList>
            <person name="Dluhosova J."/>
            <person name="Istvanek J."/>
            <person name="Nedelnik J."/>
            <person name="Repkova J."/>
        </authorList>
    </citation>
    <scope>NUCLEOTIDE SEQUENCE [LARGE SCALE GENOMIC DNA]</scope>
    <source>
        <strain evidence="3">cv. 10/8</strain>
        <tissue evidence="2">Leaf</tissue>
    </source>
</reference>
<dbReference type="Pfam" id="PF13012">
    <property type="entry name" value="MitMem_reg"/>
    <property type="match status" value="1"/>
</dbReference>
<dbReference type="GO" id="GO:0003743">
    <property type="term" value="F:translation initiation factor activity"/>
    <property type="evidence" value="ECO:0007669"/>
    <property type="project" value="UniProtKB-KW"/>
</dbReference>
<feature type="domain" description="EIF3F/CSN6-like C-terminal" evidence="1">
    <location>
        <begin position="4"/>
        <end position="74"/>
    </location>
</feature>
<proteinExistence type="predicted"/>
<dbReference type="PANTHER" id="PTHR10540:SF6">
    <property type="entry name" value="EUKARYOTIC TRANSLATION INITIATION FACTOR 3 SUBUNIT F"/>
    <property type="match status" value="1"/>
</dbReference>
<accession>A0A392S415</accession>
<evidence type="ECO:0000259" key="1">
    <source>
        <dbReference type="Pfam" id="PF13012"/>
    </source>
</evidence>
<dbReference type="PANTHER" id="PTHR10540">
    <property type="entry name" value="EUKARYOTIC TRANSLATION INITIATION FACTOR 3 SUBUNIT F-RELATED"/>
    <property type="match status" value="1"/>
</dbReference>
<evidence type="ECO:0000313" key="3">
    <source>
        <dbReference type="Proteomes" id="UP000265520"/>
    </source>
</evidence>
<dbReference type="Proteomes" id="UP000265520">
    <property type="component" value="Unassembled WGS sequence"/>
</dbReference>
<keyword evidence="3" id="KW-1185">Reference proteome</keyword>
<dbReference type="EMBL" id="LXQA010317319">
    <property type="protein sequence ID" value="MCI43429.1"/>
    <property type="molecule type" value="Genomic_DNA"/>
</dbReference>
<organism evidence="2 3">
    <name type="scientific">Trifolium medium</name>
    <dbReference type="NCBI Taxonomy" id="97028"/>
    <lineage>
        <taxon>Eukaryota</taxon>
        <taxon>Viridiplantae</taxon>
        <taxon>Streptophyta</taxon>
        <taxon>Embryophyta</taxon>
        <taxon>Tracheophyta</taxon>
        <taxon>Spermatophyta</taxon>
        <taxon>Magnoliopsida</taxon>
        <taxon>eudicotyledons</taxon>
        <taxon>Gunneridae</taxon>
        <taxon>Pentapetalae</taxon>
        <taxon>rosids</taxon>
        <taxon>fabids</taxon>
        <taxon>Fabales</taxon>
        <taxon>Fabaceae</taxon>
        <taxon>Papilionoideae</taxon>
        <taxon>50 kb inversion clade</taxon>
        <taxon>NPAAA clade</taxon>
        <taxon>Hologalegina</taxon>
        <taxon>IRL clade</taxon>
        <taxon>Trifolieae</taxon>
        <taxon>Trifolium</taxon>
    </lineage>
</organism>
<sequence length="76" mass="8263">MAVDILKATTVDKIPSDLEGMEASMEHLLALIDDIHKYVDDVVEGRVAPDNKIGKFISDAVGSLPKLPPSDFDKLI</sequence>
<keyword evidence="2" id="KW-0648">Protein biosynthesis</keyword>
<keyword evidence="2" id="KW-0396">Initiation factor</keyword>
<name>A0A392S415_9FABA</name>
<dbReference type="GO" id="GO:0031369">
    <property type="term" value="F:translation initiation factor binding"/>
    <property type="evidence" value="ECO:0007669"/>
    <property type="project" value="TreeGrafter"/>
</dbReference>
<protein>
    <submittedName>
        <fullName evidence="2">Eukaryotic translation initiation factor 3 subunit F-like</fullName>
    </submittedName>
</protein>
<dbReference type="GO" id="GO:0071541">
    <property type="term" value="C:eukaryotic translation initiation factor 3 complex, eIF3m"/>
    <property type="evidence" value="ECO:0007669"/>
    <property type="project" value="TreeGrafter"/>
</dbReference>
<comment type="caution">
    <text evidence="2">The sequence shown here is derived from an EMBL/GenBank/DDBJ whole genome shotgun (WGS) entry which is preliminary data.</text>
</comment>
<dbReference type="AlphaFoldDB" id="A0A392S415"/>